<reference evidence="9 10" key="1">
    <citation type="journal article" date="2023" name="IMA Fungus">
        <title>Comparative genomic study of the Penicillium genus elucidates a diverse pangenome and 15 lateral gene transfer events.</title>
        <authorList>
            <person name="Petersen C."/>
            <person name="Sorensen T."/>
            <person name="Nielsen M.R."/>
            <person name="Sondergaard T.E."/>
            <person name="Sorensen J.L."/>
            <person name="Fitzpatrick D.A."/>
            <person name="Frisvad J.C."/>
            <person name="Nielsen K.L."/>
        </authorList>
    </citation>
    <scope>NUCLEOTIDE SEQUENCE [LARGE SCALE GENOMIC DNA]</scope>
    <source>
        <strain evidence="9 10">IBT 35679</strain>
    </source>
</reference>
<dbReference type="PRINTS" id="PR01035">
    <property type="entry name" value="TCRTETA"/>
</dbReference>
<evidence type="ECO:0000256" key="4">
    <source>
        <dbReference type="ARBA" id="ARBA00022692"/>
    </source>
</evidence>
<dbReference type="InterPro" id="IPR036259">
    <property type="entry name" value="MFS_trans_sf"/>
</dbReference>
<dbReference type="PANTHER" id="PTHR23506">
    <property type="entry name" value="GH10249P"/>
    <property type="match status" value="1"/>
</dbReference>
<feature type="transmembrane region" description="Helical" evidence="7">
    <location>
        <begin position="150"/>
        <end position="169"/>
    </location>
</feature>
<dbReference type="GO" id="GO:0022857">
    <property type="term" value="F:transmembrane transporter activity"/>
    <property type="evidence" value="ECO:0007669"/>
    <property type="project" value="InterPro"/>
</dbReference>
<feature type="transmembrane region" description="Helical" evidence="7">
    <location>
        <begin position="121"/>
        <end position="138"/>
    </location>
</feature>
<feature type="transmembrane region" description="Helical" evidence="7">
    <location>
        <begin position="19"/>
        <end position="42"/>
    </location>
</feature>
<keyword evidence="10" id="KW-1185">Reference proteome</keyword>
<evidence type="ECO:0000313" key="9">
    <source>
        <dbReference type="EMBL" id="KAJ5525406.1"/>
    </source>
</evidence>
<dbReference type="Gene3D" id="1.20.1250.20">
    <property type="entry name" value="MFS general substrate transporter like domains"/>
    <property type="match status" value="1"/>
</dbReference>
<evidence type="ECO:0000256" key="6">
    <source>
        <dbReference type="ARBA" id="ARBA00023136"/>
    </source>
</evidence>
<dbReference type="InterPro" id="IPR011701">
    <property type="entry name" value="MFS"/>
</dbReference>
<evidence type="ECO:0000256" key="2">
    <source>
        <dbReference type="ARBA" id="ARBA00006829"/>
    </source>
</evidence>
<evidence type="ECO:0000313" key="10">
    <source>
        <dbReference type="Proteomes" id="UP001220324"/>
    </source>
</evidence>
<dbReference type="InterPro" id="IPR020846">
    <property type="entry name" value="MFS_dom"/>
</dbReference>
<evidence type="ECO:0000256" key="3">
    <source>
        <dbReference type="ARBA" id="ARBA00022448"/>
    </source>
</evidence>
<dbReference type="Pfam" id="PF07690">
    <property type="entry name" value="MFS_1"/>
    <property type="match status" value="1"/>
</dbReference>
<feature type="transmembrane region" description="Helical" evidence="7">
    <location>
        <begin position="437"/>
        <end position="459"/>
    </location>
</feature>
<comment type="subcellular location">
    <subcellularLocation>
        <location evidence="1">Membrane</location>
        <topology evidence="1">Multi-pass membrane protein</topology>
    </subcellularLocation>
</comment>
<dbReference type="AlphaFoldDB" id="A0AAD6CLF2"/>
<feature type="domain" description="Major facilitator superfamily (MFS) profile" evidence="8">
    <location>
        <begin position="24"/>
        <end position="463"/>
    </location>
</feature>
<feature type="transmembrane region" description="Helical" evidence="7">
    <location>
        <begin position="94"/>
        <end position="115"/>
    </location>
</feature>
<gene>
    <name evidence="9" type="ORF">N7494_012056</name>
</gene>
<dbReference type="PROSITE" id="PS50850">
    <property type="entry name" value="MFS"/>
    <property type="match status" value="1"/>
</dbReference>
<feature type="transmembrane region" description="Helical" evidence="7">
    <location>
        <begin position="362"/>
        <end position="389"/>
    </location>
</feature>
<organism evidence="9 10">
    <name type="scientific">Penicillium frequentans</name>
    <dbReference type="NCBI Taxonomy" id="3151616"/>
    <lineage>
        <taxon>Eukaryota</taxon>
        <taxon>Fungi</taxon>
        <taxon>Dikarya</taxon>
        <taxon>Ascomycota</taxon>
        <taxon>Pezizomycotina</taxon>
        <taxon>Eurotiomycetes</taxon>
        <taxon>Eurotiomycetidae</taxon>
        <taxon>Eurotiales</taxon>
        <taxon>Aspergillaceae</taxon>
        <taxon>Penicillium</taxon>
    </lineage>
</organism>
<protein>
    <submittedName>
        <fullName evidence="9">Major facilitator superfamily domain-containing protein</fullName>
    </submittedName>
</protein>
<keyword evidence="5 7" id="KW-1133">Transmembrane helix</keyword>
<keyword evidence="6 7" id="KW-0472">Membrane</keyword>
<feature type="transmembrane region" description="Helical" evidence="7">
    <location>
        <begin position="262"/>
        <end position="279"/>
    </location>
</feature>
<proteinExistence type="inferred from homology"/>
<accession>A0AAD6CLF2</accession>
<dbReference type="Proteomes" id="UP001220324">
    <property type="component" value="Unassembled WGS sequence"/>
</dbReference>
<evidence type="ECO:0000256" key="7">
    <source>
        <dbReference type="SAM" id="Phobius"/>
    </source>
</evidence>
<dbReference type="SUPFAM" id="SSF103473">
    <property type="entry name" value="MFS general substrate transporter"/>
    <property type="match status" value="1"/>
</dbReference>
<sequence>MATPENPILGYRWRSSRSLIIGTACLSLLTEVLLYGFVVPILPYMLENRLGQDPAQTQQLTAWLLGIHGFATVLFAPILAHFIDKTSNRRSPLLISLAVAFGGTILVAATPTYWALTLGRVIQGIAGAAAWIVCLAILTENAGEGNVGKMMGVSMSVVMTGTVGGPVLSGTLLELAGYWPAWYLPIGVLAFNILIWLVLIESPAHSANSRGAIIVTEDTETNDSEVSPLLSPIVQTHSKDNDTQQTRPPSNFYYTMASDPRVLVSFANVFTSSVTIAGLNTTLPVHLREIFGWGPLDVGTMFLLLRIPAIVLGPFSGWLRDIVGLRYPTTIGWVLLCPLFVVMGVPGDGLSWASGESHGKPIFVFSMIGIGMMLPLIQGSGMLHALMVLDEFEAKQPNIFGAHGGRSRVFAMSEISFNLGLMLGPLLAGVITEKIGFGAMSMTLGTLCLVVALLTYYFFMSGHQHTEGDIAP</sequence>
<dbReference type="InterPro" id="IPR001958">
    <property type="entry name" value="Tet-R_TetA/multi-R_MdtG-like"/>
</dbReference>
<name>A0AAD6CLF2_9EURO</name>
<keyword evidence="3" id="KW-0813">Transport</keyword>
<evidence type="ECO:0000256" key="1">
    <source>
        <dbReference type="ARBA" id="ARBA00004141"/>
    </source>
</evidence>
<feature type="transmembrane region" description="Helical" evidence="7">
    <location>
        <begin position="181"/>
        <end position="200"/>
    </location>
</feature>
<comment type="similarity">
    <text evidence="2">Belongs to the major facilitator superfamily. Vesicular transporter family.</text>
</comment>
<evidence type="ECO:0000256" key="5">
    <source>
        <dbReference type="ARBA" id="ARBA00022989"/>
    </source>
</evidence>
<feature type="transmembrane region" description="Helical" evidence="7">
    <location>
        <begin position="62"/>
        <end position="82"/>
    </location>
</feature>
<dbReference type="EMBL" id="JAQIZZ010000008">
    <property type="protein sequence ID" value="KAJ5525406.1"/>
    <property type="molecule type" value="Genomic_DNA"/>
</dbReference>
<dbReference type="CDD" id="cd17325">
    <property type="entry name" value="MFS_MdtG_SLC18_like"/>
    <property type="match status" value="1"/>
</dbReference>
<dbReference type="InterPro" id="IPR050930">
    <property type="entry name" value="MFS_Vesicular_Transporter"/>
</dbReference>
<keyword evidence="4 7" id="KW-0812">Transmembrane</keyword>
<dbReference type="GO" id="GO:0016020">
    <property type="term" value="C:membrane"/>
    <property type="evidence" value="ECO:0007669"/>
    <property type="project" value="UniProtKB-SubCell"/>
</dbReference>
<comment type="caution">
    <text evidence="9">The sequence shown here is derived from an EMBL/GenBank/DDBJ whole genome shotgun (WGS) entry which is preliminary data.</text>
</comment>
<feature type="transmembrane region" description="Helical" evidence="7">
    <location>
        <begin position="409"/>
        <end position="431"/>
    </location>
</feature>
<feature type="transmembrane region" description="Helical" evidence="7">
    <location>
        <begin position="331"/>
        <end position="350"/>
    </location>
</feature>
<feature type="transmembrane region" description="Helical" evidence="7">
    <location>
        <begin position="299"/>
        <end position="319"/>
    </location>
</feature>
<evidence type="ECO:0000259" key="8">
    <source>
        <dbReference type="PROSITE" id="PS50850"/>
    </source>
</evidence>
<dbReference type="PANTHER" id="PTHR23506:SF35">
    <property type="entry name" value="MAJOR FACILITATOR SUPERFAMILY (MFS) PROFILE DOMAIN-CONTAINING PROTEIN-RELATED"/>
    <property type="match status" value="1"/>
</dbReference>